<evidence type="ECO:0000313" key="3">
    <source>
        <dbReference type="RefSeq" id="XP_027204284.1"/>
    </source>
</evidence>
<sequence length="219" mass="26489">MDDVNNNHPHPHHGNNNDFILPINVGHECQILMNNNDELRRCQHDAYIAWIRPWQLELQNNYHHFNHHHHHYYYQQQKQQSNKFESPEQLNGKHPCCYRWALLDCLTDSVQKYCPMANTFDSRTFQMKREEVIFYYESFQCQDYPFDGYHCHLSTWMIILSIFLAIGTIAIIIIIAIYIYRYVWHERGKLTIPPQEPPPLIIRTRRNNNEKRFHPVTDL</sequence>
<dbReference type="KEGG" id="dpte:113798007"/>
<keyword evidence="2" id="KW-1185">Reference proteome</keyword>
<name>A0A6P6YHG6_DERPT</name>
<dbReference type="GeneID" id="113798007"/>
<accession>A0A6P6YHG6</accession>
<protein>
    <submittedName>
        <fullName evidence="3">Uncharacterized protein LOC113798007</fullName>
    </submittedName>
</protein>
<organism evidence="2 3">
    <name type="scientific">Dermatophagoides pteronyssinus</name>
    <name type="common">European house dust mite</name>
    <dbReference type="NCBI Taxonomy" id="6956"/>
    <lineage>
        <taxon>Eukaryota</taxon>
        <taxon>Metazoa</taxon>
        <taxon>Ecdysozoa</taxon>
        <taxon>Arthropoda</taxon>
        <taxon>Chelicerata</taxon>
        <taxon>Arachnida</taxon>
        <taxon>Acari</taxon>
        <taxon>Acariformes</taxon>
        <taxon>Sarcoptiformes</taxon>
        <taxon>Astigmata</taxon>
        <taxon>Psoroptidia</taxon>
        <taxon>Analgoidea</taxon>
        <taxon>Pyroglyphidae</taxon>
        <taxon>Dermatophagoidinae</taxon>
        <taxon>Dermatophagoides</taxon>
    </lineage>
</organism>
<dbReference type="RefSeq" id="XP_027204284.1">
    <property type="nucleotide sequence ID" value="XM_027348483.1"/>
</dbReference>
<feature type="transmembrane region" description="Helical" evidence="1">
    <location>
        <begin position="156"/>
        <end position="180"/>
    </location>
</feature>
<dbReference type="OrthoDB" id="6514629at2759"/>
<keyword evidence="1" id="KW-0812">Transmembrane</keyword>
<evidence type="ECO:0000256" key="1">
    <source>
        <dbReference type="SAM" id="Phobius"/>
    </source>
</evidence>
<keyword evidence="1" id="KW-1133">Transmembrane helix</keyword>
<gene>
    <name evidence="3" type="primary">LOC113798007</name>
</gene>
<evidence type="ECO:0000313" key="2">
    <source>
        <dbReference type="Proteomes" id="UP000515146"/>
    </source>
</evidence>
<proteinExistence type="predicted"/>
<keyword evidence="1" id="KW-0472">Membrane</keyword>
<reference evidence="3" key="1">
    <citation type="submission" date="2025-08" db="UniProtKB">
        <authorList>
            <consortium name="RefSeq"/>
        </authorList>
    </citation>
    <scope>IDENTIFICATION</scope>
    <source>
        <strain evidence="3">Airmid</strain>
    </source>
</reference>
<dbReference type="AlphaFoldDB" id="A0A6P6YHG6"/>
<dbReference type="Proteomes" id="UP000515146">
    <property type="component" value="Unplaced"/>
</dbReference>
<dbReference type="InParanoid" id="A0A6P6YHG6"/>